<dbReference type="GO" id="GO:0000977">
    <property type="term" value="F:RNA polymerase II transcription regulatory region sequence-specific DNA binding"/>
    <property type="evidence" value="ECO:0007669"/>
    <property type="project" value="TreeGrafter"/>
</dbReference>
<dbReference type="OrthoDB" id="5976910at2759"/>
<dbReference type="Gene3D" id="4.10.280.10">
    <property type="entry name" value="Helix-loop-helix DNA-binding domain"/>
    <property type="match status" value="1"/>
</dbReference>
<feature type="region of interest" description="Disordered" evidence="5">
    <location>
        <begin position="42"/>
        <end position="61"/>
    </location>
</feature>
<feature type="compositionally biased region" description="Low complexity" evidence="5">
    <location>
        <begin position="48"/>
        <end position="60"/>
    </location>
</feature>
<evidence type="ECO:0000256" key="1">
    <source>
        <dbReference type="ARBA" id="ARBA00004123"/>
    </source>
</evidence>
<accession>A0A2A3E711</accession>
<dbReference type="Proteomes" id="UP000242457">
    <property type="component" value="Unassembled WGS sequence"/>
</dbReference>
<keyword evidence="4" id="KW-0539">Nucleus</keyword>
<organism evidence="7 8">
    <name type="scientific">Apis cerana cerana</name>
    <name type="common">Oriental honeybee</name>
    <dbReference type="NCBI Taxonomy" id="94128"/>
    <lineage>
        <taxon>Eukaryota</taxon>
        <taxon>Metazoa</taxon>
        <taxon>Ecdysozoa</taxon>
        <taxon>Arthropoda</taxon>
        <taxon>Hexapoda</taxon>
        <taxon>Insecta</taxon>
        <taxon>Pterygota</taxon>
        <taxon>Neoptera</taxon>
        <taxon>Endopterygota</taxon>
        <taxon>Hymenoptera</taxon>
        <taxon>Apocrita</taxon>
        <taxon>Aculeata</taxon>
        <taxon>Apoidea</taxon>
        <taxon>Anthophila</taxon>
        <taxon>Apidae</taxon>
        <taxon>Apis</taxon>
    </lineage>
</organism>
<keyword evidence="2" id="KW-0524">Neurogenesis</keyword>
<dbReference type="FunFam" id="4.10.280.10:FF:000029">
    <property type="entry name" value="Achaete-scute family bHLH transcription factor 1"/>
    <property type="match status" value="1"/>
</dbReference>
<dbReference type="STRING" id="94128.A0A2A3E711"/>
<evidence type="ECO:0000256" key="3">
    <source>
        <dbReference type="ARBA" id="ARBA00023125"/>
    </source>
</evidence>
<feature type="compositionally biased region" description="Acidic residues" evidence="5">
    <location>
        <begin position="193"/>
        <end position="204"/>
    </location>
</feature>
<dbReference type="InterPro" id="IPR015660">
    <property type="entry name" value="MASH1/Ascl1a-like"/>
</dbReference>
<feature type="compositionally biased region" description="Polar residues" evidence="5">
    <location>
        <begin position="212"/>
        <end position="223"/>
    </location>
</feature>
<dbReference type="AlphaFoldDB" id="A0A2A3E711"/>
<evidence type="ECO:0000256" key="4">
    <source>
        <dbReference type="ARBA" id="ARBA00023242"/>
    </source>
</evidence>
<evidence type="ECO:0000256" key="5">
    <source>
        <dbReference type="SAM" id="MobiDB-lite"/>
    </source>
</evidence>
<feature type="domain" description="BHLH" evidence="6">
    <location>
        <begin position="82"/>
        <end position="140"/>
    </location>
</feature>
<gene>
    <name evidence="7" type="ORF">APICC_04102</name>
</gene>
<dbReference type="EMBL" id="KZ288347">
    <property type="protein sequence ID" value="PBC27537.1"/>
    <property type="molecule type" value="Genomic_DNA"/>
</dbReference>
<proteinExistence type="predicted"/>
<dbReference type="GO" id="GO:0000981">
    <property type="term" value="F:DNA-binding transcription factor activity, RNA polymerase II-specific"/>
    <property type="evidence" value="ECO:0007669"/>
    <property type="project" value="TreeGrafter"/>
</dbReference>
<dbReference type="PANTHER" id="PTHR13935">
    <property type="entry name" value="ACHAETE-SCUTE TRANSCRIPTION FACTOR-RELATED"/>
    <property type="match status" value="1"/>
</dbReference>
<dbReference type="CDD" id="cd19744">
    <property type="entry name" value="bHLH_TS_dAS-C_like"/>
    <property type="match status" value="1"/>
</dbReference>
<dbReference type="SUPFAM" id="SSF47459">
    <property type="entry name" value="HLH, helix-loop-helix DNA-binding domain"/>
    <property type="match status" value="1"/>
</dbReference>
<sequence>MTAMGVTVFCNRVQINGNDQEQLMLLRTLQDNESNIIGNQSHLIAPKNNNNNNANTNSATVLPPYDPSRLKKHGKNGQPPPVAVARRNARERNRVKQVNNGFATLRQHIPSHIAAGYGDRGKKLSKVETLRMAVEYIRGLQRLLAEADGVEYDSNSVAATQRVPSPTSSIVSSSHNGSGERLALEDDVLAAEDEDGEQLDEDEEVGKRKNTCSKLSPNRTTAVPSPHDYYASSIGDEENLEPRTTLSSNAQNFSRLSPNSVASPPSEYYGQNEENLEPQILSPYSGGGDSEEGAATVYAASPETFSGALYYKQEITESGEFMDVVSWWEQEQGRLSDRDFLILKLDRGSDCILGIKLMKENSDEDRDEVKK</sequence>
<feature type="compositionally biased region" description="Low complexity" evidence="5">
    <location>
        <begin position="163"/>
        <end position="177"/>
    </location>
</feature>
<dbReference type="GO" id="GO:0046983">
    <property type="term" value="F:protein dimerization activity"/>
    <property type="evidence" value="ECO:0007669"/>
    <property type="project" value="InterPro"/>
</dbReference>
<evidence type="ECO:0000313" key="7">
    <source>
        <dbReference type="EMBL" id="PBC27537.1"/>
    </source>
</evidence>
<dbReference type="Pfam" id="PF00010">
    <property type="entry name" value="HLH"/>
    <property type="match status" value="1"/>
</dbReference>
<dbReference type="SMART" id="SM00353">
    <property type="entry name" value="HLH"/>
    <property type="match status" value="1"/>
</dbReference>
<dbReference type="GO" id="GO:0045944">
    <property type="term" value="P:positive regulation of transcription by RNA polymerase II"/>
    <property type="evidence" value="ECO:0007669"/>
    <property type="project" value="TreeGrafter"/>
</dbReference>
<evidence type="ECO:0000256" key="2">
    <source>
        <dbReference type="ARBA" id="ARBA00022902"/>
    </source>
</evidence>
<dbReference type="PROSITE" id="PS50888">
    <property type="entry name" value="BHLH"/>
    <property type="match status" value="1"/>
</dbReference>
<dbReference type="InterPro" id="IPR036638">
    <property type="entry name" value="HLH_DNA-bd_sf"/>
</dbReference>
<comment type="subcellular location">
    <subcellularLocation>
        <location evidence="1">Nucleus</location>
    </subcellularLocation>
</comment>
<feature type="region of interest" description="Disordered" evidence="5">
    <location>
        <begin position="157"/>
        <end position="180"/>
    </location>
</feature>
<keyword evidence="8" id="KW-1185">Reference proteome</keyword>
<dbReference type="GO" id="GO:0090575">
    <property type="term" value="C:RNA polymerase II transcription regulator complex"/>
    <property type="evidence" value="ECO:0007669"/>
    <property type="project" value="TreeGrafter"/>
</dbReference>
<reference evidence="7 8" key="1">
    <citation type="submission" date="2014-07" db="EMBL/GenBank/DDBJ databases">
        <title>Genomic and transcriptomic analysis on Apis cerana provide comprehensive insights into honey bee biology.</title>
        <authorList>
            <person name="Diao Q."/>
            <person name="Sun L."/>
            <person name="Zheng H."/>
            <person name="Zheng H."/>
            <person name="Xu S."/>
            <person name="Wang S."/>
            <person name="Zeng Z."/>
            <person name="Hu F."/>
            <person name="Su S."/>
            <person name="Wu J."/>
        </authorList>
    </citation>
    <scope>NUCLEOTIDE SEQUENCE [LARGE SCALE GENOMIC DNA]</scope>
    <source>
        <tissue evidence="7">Pupae without intestine</tissue>
    </source>
</reference>
<protein>
    <submittedName>
        <fullName evidence="7">Achaete-scute complex protein T5</fullName>
    </submittedName>
</protein>
<feature type="region of interest" description="Disordered" evidence="5">
    <location>
        <begin position="193"/>
        <end position="271"/>
    </location>
</feature>
<name>A0A2A3E711_APICC</name>
<keyword evidence="3" id="KW-0238">DNA-binding</keyword>
<dbReference type="InterPro" id="IPR011598">
    <property type="entry name" value="bHLH_dom"/>
</dbReference>
<dbReference type="GO" id="GO:0007399">
    <property type="term" value="P:nervous system development"/>
    <property type="evidence" value="ECO:0007669"/>
    <property type="project" value="UniProtKB-KW"/>
</dbReference>
<dbReference type="PANTHER" id="PTHR13935:SF106">
    <property type="entry name" value="ACHAETE-SCUTE COMPLEX PROTEIN T5-RELATED"/>
    <property type="match status" value="1"/>
</dbReference>
<evidence type="ECO:0000313" key="8">
    <source>
        <dbReference type="Proteomes" id="UP000242457"/>
    </source>
</evidence>
<feature type="compositionally biased region" description="Polar residues" evidence="5">
    <location>
        <begin position="242"/>
        <end position="263"/>
    </location>
</feature>
<evidence type="ECO:0000259" key="6">
    <source>
        <dbReference type="PROSITE" id="PS50888"/>
    </source>
</evidence>